<sequence length="343" mass="37755">MNSIWQQHLLNCGASIEANCVVNFGNPIKEMASLQSGAVLIDLSDFGLISFSGEDSQIFLQGQLTNDIRQVNSGKSQYSSYCTPKGRMLANFLIWQNDEHGYIMQLPVELQESIQKRLSMFVMRSKVKVTDISGLSIRLGIAGSNAKEILQNHYGNVPETPQEVIRIGDDTIINLPGNRFEIITIPENAANLWDALSKICTPVGSAAWEWYEIQAGIPRITTATQEQFVPQMVNYEVIGGVNFQKGCYPGQEIVARTQYLGKLKRRMYLAHLNTGAPAAGDDLFSPEMEGQASGMVVNVFPSPKGGYDLLAVIQISSAASETIHWKTLDGPALELQQLPYALP</sequence>
<feature type="domain" description="GCVT N-terminal" evidence="2">
    <location>
        <begin position="29"/>
        <end position="154"/>
    </location>
</feature>
<dbReference type="PANTHER" id="PTHR22602">
    <property type="entry name" value="TRANSFERASE CAF17, MITOCHONDRIAL-RELATED"/>
    <property type="match status" value="1"/>
</dbReference>
<dbReference type="OrthoDB" id="9796287at2"/>
<dbReference type="SUPFAM" id="SSF103025">
    <property type="entry name" value="Folate-binding domain"/>
    <property type="match status" value="1"/>
</dbReference>
<evidence type="ECO:0000313" key="4">
    <source>
        <dbReference type="Proteomes" id="UP000295367"/>
    </source>
</evidence>
<feature type="binding site" evidence="1">
    <location>
        <position position="181"/>
    </location>
    <ligand>
        <name>substrate</name>
    </ligand>
</feature>
<dbReference type="NCBIfam" id="TIGR03317">
    <property type="entry name" value="ygfZ_signature"/>
    <property type="match status" value="1"/>
</dbReference>
<dbReference type="PANTHER" id="PTHR22602:SF0">
    <property type="entry name" value="TRANSFERASE CAF17, MITOCHONDRIAL-RELATED"/>
    <property type="match status" value="1"/>
</dbReference>
<dbReference type="Pfam" id="PF01571">
    <property type="entry name" value="GCV_T"/>
    <property type="match status" value="1"/>
</dbReference>
<dbReference type="PIRSF" id="PIRSF006487">
    <property type="entry name" value="GcvT"/>
    <property type="match status" value="1"/>
</dbReference>
<dbReference type="InterPro" id="IPR017703">
    <property type="entry name" value="YgfZ/GCV_T_CS"/>
</dbReference>
<accession>A0A4R3YG69</accession>
<dbReference type="InterPro" id="IPR029043">
    <property type="entry name" value="GcvT/YgfZ_C"/>
</dbReference>
<proteinExistence type="predicted"/>
<dbReference type="InterPro" id="IPR006222">
    <property type="entry name" value="GCVT_N"/>
</dbReference>
<dbReference type="GO" id="GO:0016226">
    <property type="term" value="P:iron-sulfur cluster assembly"/>
    <property type="evidence" value="ECO:0007669"/>
    <property type="project" value="TreeGrafter"/>
</dbReference>
<dbReference type="Proteomes" id="UP000295367">
    <property type="component" value="Unassembled WGS sequence"/>
</dbReference>
<evidence type="ECO:0000259" key="2">
    <source>
        <dbReference type="Pfam" id="PF01571"/>
    </source>
</evidence>
<comment type="caution">
    <text evidence="3">The sequence shown here is derived from an EMBL/GenBank/DDBJ whole genome shotgun (WGS) entry which is preliminary data.</text>
</comment>
<evidence type="ECO:0000256" key="1">
    <source>
        <dbReference type="PIRSR" id="PIRSR006487-1"/>
    </source>
</evidence>
<evidence type="ECO:0000313" key="3">
    <source>
        <dbReference type="EMBL" id="TCV90208.1"/>
    </source>
</evidence>
<name>A0A4R3YG69_9PROT</name>
<dbReference type="Gene3D" id="2.40.30.160">
    <property type="match status" value="1"/>
</dbReference>
<keyword evidence="4" id="KW-1185">Reference proteome</keyword>
<reference evidence="3 4" key="1">
    <citation type="submission" date="2019-03" db="EMBL/GenBank/DDBJ databases">
        <title>Genomic Encyclopedia of Type Strains, Phase IV (KMG-IV): sequencing the most valuable type-strain genomes for metagenomic binning, comparative biology and taxonomic classification.</title>
        <authorList>
            <person name="Goeker M."/>
        </authorList>
    </citation>
    <scope>NUCLEOTIDE SEQUENCE [LARGE SCALE GENOMIC DNA]</scope>
    <source>
        <strain evidence="3 4">DSM 100309</strain>
    </source>
</reference>
<organism evidence="3 4">
    <name type="scientific">Sulfurirhabdus autotrophica</name>
    <dbReference type="NCBI Taxonomy" id="1706046"/>
    <lineage>
        <taxon>Bacteria</taxon>
        <taxon>Pseudomonadati</taxon>
        <taxon>Pseudomonadota</taxon>
        <taxon>Betaproteobacteria</taxon>
        <taxon>Nitrosomonadales</taxon>
        <taxon>Sulfuricellaceae</taxon>
        <taxon>Sulfurirhabdus</taxon>
    </lineage>
</organism>
<dbReference type="Gene3D" id="3.30.70.1630">
    <property type="match status" value="1"/>
</dbReference>
<dbReference type="RefSeq" id="WP_124947823.1">
    <property type="nucleotide sequence ID" value="NZ_BHVT01000073.1"/>
</dbReference>
<dbReference type="SUPFAM" id="SSF101790">
    <property type="entry name" value="Aminomethyltransferase beta-barrel domain"/>
    <property type="match status" value="1"/>
</dbReference>
<dbReference type="AlphaFoldDB" id="A0A4R3YG69"/>
<gene>
    <name evidence="3" type="ORF">EDC63_101175</name>
</gene>
<dbReference type="InterPro" id="IPR045179">
    <property type="entry name" value="YgfZ/GcvT"/>
</dbReference>
<dbReference type="Gene3D" id="3.30.70.1400">
    <property type="entry name" value="Aminomethyltransferase beta-barrel domains"/>
    <property type="match status" value="1"/>
</dbReference>
<dbReference type="EMBL" id="SMCO01000001">
    <property type="protein sequence ID" value="TCV90208.1"/>
    <property type="molecule type" value="Genomic_DNA"/>
</dbReference>
<protein>
    <recommendedName>
        <fullName evidence="2">GCVT N-terminal domain-containing protein</fullName>
    </recommendedName>
</protein>